<evidence type="ECO:0000313" key="2">
    <source>
        <dbReference type="EMBL" id="TYH84992.1"/>
    </source>
</evidence>
<evidence type="ECO:0000256" key="1">
    <source>
        <dbReference type="SAM" id="Phobius"/>
    </source>
</evidence>
<accession>A0A5D2M127</accession>
<keyword evidence="1" id="KW-0472">Membrane</keyword>
<dbReference type="AlphaFoldDB" id="A0A5D2M127"/>
<dbReference type="EMBL" id="CM017624">
    <property type="protein sequence ID" value="TYH84992.1"/>
    <property type="molecule type" value="Genomic_DNA"/>
</dbReference>
<protein>
    <submittedName>
        <fullName evidence="2">Uncharacterized protein</fullName>
    </submittedName>
</protein>
<keyword evidence="1" id="KW-0812">Transmembrane</keyword>
<feature type="transmembrane region" description="Helical" evidence="1">
    <location>
        <begin position="73"/>
        <end position="91"/>
    </location>
</feature>
<organism evidence="2 3">
    <name type="scientific">Gossypium tomentosum</name>
    <name type="common">Hawaiian cotton</name>
    <name type="synonym">Gossypium sandvicense</name>
    <dbReference type="NCBI Taxonomy" id="34277"/>
    <lineage>
        <taxon>Eukaryota</taxon>
        <taxon>Viridiplantae</taxon>
        <taxon>Streptophyta</taxon>
        <taxon>Embryophyta</taxon>
        <taxon>Tracheophyta</taxon>
        <taxon>Spermatophyta</taxon>
        <taxon>Magnoliopsida</taxon>
        <taxon>eudicotyledons</taxon>
        <taxon>Gunneridae</taxon>
        <taxon>Pentapetalae</taxon>
        <taxon>rosids</taxon>
        <taxon>malvids</taxon>
        <taxon>Malvales</taxon>
        <taxon>Malvaceae</taxon>
        <taxon>Malvoideae</taxon>
        <taxon>Gossypium</taxon>
    </lineage>
</organism>
<name>A0A5D2M127_GOSTO</name>
<proteinExistence type="predicted"/>
<evidence type="ECO:0000313" key="3">
    <source>
        <dbReference type="Proteomes" id="UP000322667"/>
    </source>
</evidence>
<keyword evidence="1" id="KW-1133">Transmembrane helix</keyword>
<keyword evidence="3" id="KW-1185">Reference proteome</keyword>
<dbReference type="Proteomes" id="UP000322667">
    <property type="component" value="Chromosome D02"/>
</dbReference>
<sequence length="128" mass="14777">MVSCKLASRAVVEVRVSRPPPAGHHQVSQPSTPPHLGPSSLSFMHLPFLPYTYRQTSRHPHVLYKGNRFQFDTHSPFFLFFLSFLLFVLQLHHKTNPLLLLCKKCFHSSSHCEFALMEVRLHAFPRLS</sequence>
<reference evidence="2 3" key="1">
    <citation type="submission" date="2019-07" db="EMBL/GenBank/DDBJ databases">
        <title>WGS assembly of Gossypium tomentosum.</title>
        <authorList>
            <person name="Chen Z.J."/>
            <person name="Sreedasyam A."/>
            <person name="Ando A."/>
            <person name="Song Q."/>
            <person name="De L."/>
            <person name="Hulse-Kemp A."/>
            <person name="Ding M."/>
            <person name="Ye W."/>
            <person name="Kirkbride R."/>
            <person name="Jenkins J."/>
            <person name="Plott C."/>
            <person name="Lovell J."/>
            <person name="Lin Y.-M."/>
            <person name="Vaughn R."/>
            <person name="Liu B."/>
            <person name="Li W."/>
            <person name="Simpson S."/>
            <person name="Scheffler B."/>
            <person name="Saski C."/>
            <person name="Grover C."/>
            <person name="Hu G."/>
            <person name="Conover J."/>
            <person name="Carlson J."/>
            <person name="Shu S."/>
            <person name="Boston L."/>
            <person name="Williams M."/>
            <person name="Peterson D."/>
            <person name="Mcgee K."/>
            <person name="Jones D."/>
            <person name="Wendel J."/>
            <person name="Stelly D."/>
            <person name="Grimwood J."/>
            <person name="Schmutz J."/>
        </authorList>
    </citation>
    <scope>NUCLEOTIDE SEQUENCE [LARGE SCALE GENOMIC DNA]</scope>
    <source>
        <strain evidence="2">7179.01</strain>
    </source>
</reference>
<gene>
    <name evidence="2" type="ORF">ES332_D02G234600v1</name>
</gene>